<keyword evidence="5" id="KW-1133">Transmembrane helix</keyword>
<accession>A0A140LIZ3</accession>
<proteinExistence type="inferred from homology"/>
<dbReference type="ExpressionAtlas" id="A0A140LIZ3">
    <property type="expression patterns" value="baseline and differential"/>
</dbReference>
<evidence type="ECO:0000256" key="1">
    <source>
        <dbReference type="ARBA" id="ARBA00004651"/>
    </source>
</evidence>
<reference evidence="10" key="3">
    <citation type="submission" date="2025-08" db="UniProtKB">
        <authorList>
            <consortium name="Ensembl"/>
        </authorList>
    </citation>
    <scope>IDENTIFICATION</scope>
    <source>
        <strain evidence="10">C57BL/6J</strain>
    </source>
</reference>
<evidence type="ECO:0000256" key="7">
    <source>
        <dbReference type="ARBA" id="ARBA00023136"/>
    </source>
</evidence>
<dbReference type="Ensembl" id="ENSMUST00000208391.3">
    <property type="protein sequence ID" value="ENSMUSP00000147015.3"/>
    <property type="gene ID" value="ENSMUSG00000067524.5"/>
</dbReference>
<dbReference type="SMR" id="A0A140LIZ3"/>
<keyword evidence="7" id="KW-0472">Membrane</keyword>
<dbReference type="PANTHER" id="PTHR48002">
    <property type="entry name" value="OLFACTORY RECEPTOR"/>
    <property type="match status" value="1"/>
</dbReference>
<sequence>MSQINHTNVKEFVFLALTRIRELEFFLFSVFFLVPFTTLPMDTAISINNTVITPMLNPMIYTLRNQEMKSAMKRLQRRLGPSESNKLG</sequence>
<dbReference type="AGR" id="MGI:3031262"/>
<name>A0A140LIZ3_MOUSE</name>
<protein>
    <submittedName>
        <fullName evidence="10">Olfactory receptor family 4 subfamily D member 6</fullName>
    </submittedName>
</protein>
<keyword evidence="6" id="KW-0297">G-protein coupled receptor</keyword>
<dbReference type="GO" id="GO:0005886">
    <property type="term" value="C:plasma membrane"/>
    <property type="evidence" value="ECO:0007669"/>
    <property type="project" value="UniProtKB-SubCell"/>
</dbReference>
<organism evidence="10 12">
    <name type="scientific">Mus musculus</name>
    <name type="common">Mouse</name>
    <dbReference type="NCBI Taxonomy" id="10090"/>
    <lineage>
        <taxon>Eukaryota</taxon>
        <taxon>Metazoa</taxon>
        <taxon>Chordata</taxon>
        <taxon>Craniata</taxon>
        <taxon>Vertebrata</taxon>
        <taxon>Euteleostomi</taxon>
        <taxon>Mammalia</taxon>
        <taxon>Eutheria</taxon>
        <taxon>Euarchontoglires</taxon>
        <taxon>Glires</taxon>
        <taxon>Rodentia</taxon>
        <taxon>Myomorpha</taxon>
        <taxon>Muroidea</taxon>
        <taxon>Muridae</taxon>
        <taxon>Murinae</taxon>
        <taxon>Mus</taxon>
        <taxon>Mus</taxon>
    </lineage>
</organism>
<dbReference type="VEuPathDB" id="HostDB:ENSMUSG00000067524"/>
<dbReference type="SUPFAM" id="SSF81321">
    <property type="entry name" value="Family A G protein-coupled receptor-like"/>
    <property type="match status" value="1"/>
</dbReference>
<evidence type="ECO:0000256" key="5">
    <source>
        <dbReference type="ARBA" id="ARBA00022989"/>
    </source>
</evidence>
<dbReference type="Antibodypedia" id="27754">
    <property type="antibodies" value="100 antibodies from 20 providers"/>
</dbReference>
<keyword evidence="8" id="KW-0675">Receptor</keyword>
<dbReference type="InterPro" id="IPR050427">
    <property type="entry name" value="Olfactory_Receptors"/>
</dbReference>
<evidence type="ECO:0000256" key="2">
    <source>
        <dbReference type="ARBA" id="ARBA00010663"/>
    </source>
</evidence>
<dbReference type="GO" id="GO:0004930">
    <property type="term" value="F:G protein-coupled receptor activity"/>
    <property type="evidence" value="ECO:0007669"/>
    <property type="project" value="UniProtKB-KW"/>
</dbReference>
<evidence type="ECO:0000256" key="8">
    <source>
        <dbReference type="ARBA" id="ARBA00023170"/>
    </source>
</evidence>
<comment type="subcellular location">
    <subcellularLocation>
        <location evidence="1">Cell membrane</location>
        <topology evidence="1">Multi-pass membrane protein</topology>
    </subcellularLocation>
</comment>
<evidence type="ECO:0000313" key="11">
    <source>
        <dbReference type="MGI" id="MGI:3031262"/>
    </source>
</evidence>
<evidence type="ECO:0000313" key="12">
    <source>
        <dbReference type="Proteomes" id="UP000000589"/>
    </source>
</evidence>
<keyword evidence="12" id="KW-1185">Reference proteome</keyword>
<dbReference type="AlphaFoldDB" id="A0A140LIZ3"/>
<dbReference type="MGI" id="MGI:3031262">
    <property type="gene designation" value="Or4d6"/>
</dbReference>
<evidence type="ECO:0000256" key="4">
    <source>
        <dbReference type="ARBA" id="ARBA00022692"/>
    </source>
</evidence>
<dbReference type="FunFam" id="1.10.1220.70:FF:000001">
    <property type="entry name" value="Olfactory receptor"/>
    <property type="match status" value="1"/>
</dbReference>
<comment type="similarity">
    <text evidence="2">Belongs to the G-protein coupled receptor 1 family.</text>
</comment>
<keyword evidence="3" id="KW-1003">Cell membrane</keyword>
<dbReference type="GeneTree" id="ENSGT00940000163118"/>
<dbReference type="Proteomes" id="UP000000589">
    <property type="component" value="Chromosome 19"/>
</dbReference>
<evidence type="ECO:0000313" key="10">
    <source>
        <dbReference type="Ensembl" id="ENSMUSP00000147015.3"/>
    </source>
</evidence>
<reference evidence="10" key="4">
    <citation type="submission" date="2025-09" db="UniProtKB">
        <authorList>
            <consortium name="Ensembl"/>
        </authorList>
    </citation>
    <scope>IDENTIFICATION</scope>
    <source>
        <strain evidence="10">C57BL/6J</strain>
    </source>
</reference>
<keyword evidence="4" id="KW-0812">Transmembrane</keyword>
<reference evidence="10 12" key="1">
    <citation type="journal article" date="2009" name="PLoS Biol.">
        <title>Lineage-specific biology revealed by a finished genome assembly of the mouse.</title>
        <authorList>
            <consortium name="Mouse Genome Sequencing Consortium"/>
            <person name="Church D.M."/>
            <person name="Goodstadt L."/>
            <person name="Hillier L.W."/>
            <person name="Zody M.C."/>
            <person name="Goldstein S."/>
            <person name="She X."/>
            <person name="Bult C.J."/>
            <person name="Agarwala R."/>
            <person name="Cherry J.L."/>
            <person name="DiCuccio M."/>
            <person name="Hlavina W."/>
            <person name="Kapustin Y."/>
            <person name="Meric P."/>
            <person name="Maglott D."/>
            <person name="Birtle Z."/>
            <person name="Marques A.C."/>
            <person name="Graves T."/>
            <person name="Zhou S."/>
            <person name="Teague B."/>
            <person name="Potamousis K."/>
            <person name="Churas C."/>
            <person name="Place M."/>
            <person name="Herschleb J."/>
            <person name="Runnheim R."/>
            <person name="Forrest D."/>
            <person name="Amos-Landgraf J."/>
            <person name="Schwartz D.C."/>
            <person name="Cheng Z."/>
            <person name="Lindblad-Toh K."/>
            <person name="Eichler E.E."/>
            <person name="Ponting C.P."/>
        </authorList>
    </citation>
    <scope>NUCLEOTIDE SEQUENCE [LARGE SCALE GENOMIC DNA]</scope>
    <source>
        <strain evidence="10 12">C57BL/6J</strain>
    </source>
</reference>
<dbReference type="Gene3D" id="1.10.1220.70">
    <property type="match status" value="1"/>
</dbReference>
<keyword evidence="9" id="KW-0807">Transducer</keyword>
<evidence type="ECO:0000256" key="6">
    <source>
        <dbReference type="ARBA" id="ARBA00023040"/>
    </source>
</evidence>
<gene>
    <name evidence="10 11" type="primary">Or4d6</name>
    <name evidence="11" type="synonym">Olfr1428</name>
</gene>
<evidence type="ECO:0000256" key="9">
    <source>
        <dbReference type="ARBA" id="ARBA00023224"/>
    </source>
</evidence>
<reference evidence="10 12" key="2">
    <citation type="journal article" date="2011" name="PLoS Biol.">
        <title>Modernizing reference genome assemblies.</title>
        <authorList>
            <person name="Church D.M."/>
            <person name="Schneider V.A."/>
            <person name="Graves T."/>
            <person name="Auger K."/>
            <person name="Cunningham F."/>
            <person name="Bouk N."/>
            <person name="Chen H.C."/>
            <person name="Agarwala R."/>
            <person name="McLaren W.M."/>
            <person name="Ritchie G.R."/>
            <person name="Albracht D."/>
            <person name="Kremitzki M."/>
            <person name="Rock S."/>
            <person name="Kotkiewicz H."/>
            <person name="Kremitzki C."/>
            <person name="Wollam A."/>
            <person name="Trani L."/>
            <person name="Fulton L."/>
            <person name="Fulton R."/>
            <person name="Matthews L."/>
            <person name="Whitehead S."/>
            <person name="Chow W."/>
            <person name="Torrance J."/>
            <person name="Dunn M."/>
            <person name="Harden G."/>
            <person name="Threadgold G."/>
            <person name="Wood J."/>
            <person name="Collins J."/>
            <person name="Heath P."/>
            <person name="Griffiths G."/>
            <person name="Pelan S."/>
            <person name="Grafham D."/>
            <person name="Eichler E.E."/>
            <person name="Weinstock G."/>
            <person name="Mardis E.R."/>
            <person name="Wilson R.K."/>
            <person name="Howe K."/>
            <person name="Flicek P."/>
            <person name="Hubbard T."/>
        </authorList>
    </citation>
    <scope>NUCLEOTIDE SEQUENCE [LARGE SCALE GENOMIC DNA]</scope>
    <source>
        <strain evidence="10 12">C57BL/6J</strain>
    </source>
</reference>
<evidence type="ECO:0000256" key="3">
    <source>
        <dbReference type="ARBA" id="ARBA00022475"/>
    </source>
</evidence>